<dbReference type="InterPro" id="IPR016032">
    <property type="entry name" value="Sig_transdc_resp-reg_C-effctor"/>
</dbReference>
<dbReference type="Gene3D" id="1.10.10.10">
    <property type="entry name" value="Winged helix-like DNA-binding domain superfamily/Winged helix DNA-binding domain"/>
    <property type="match status" value="1"/>
</dbReference>
<evidence type="ECO:0000259" key="2">
    <source>
        <dbReference type="SMART" id="SM00421"/>
    </source>
</evidence>
<dbReference type="GO" id="GO:0003677">
    <property type="term" value="F:DNA binding"/>
    <property type="evidence" value="ECO:0007669"/>
    <property type="project" value="InterPro"/>
</dbReference>
<feature type="compositionally biased region" description="Polar residues" evidence="1">
    <location>
        <begin position="1"/>
        <end position="10"/>
    </location>
</feature>
<dbReference type="GO" id="GO:0006355">
    <property type="term" value="P:regulation of DNA-templated transcription"/>
    <property type="evidence" value="ECO:0007669"/>
    <property type="project" value="InterPro"/>
</dbReference>
<keyword evidence="4" id="KW-1185">Reference proteome</keyword>
<dbReference type="InterPro" id="IPR051797">
    <property type="entry name" value="TrmB-like"/>
</dbReference>
<dbReference type="SMART" id="SM00421">
    <property type="entry name" value="HTH_LUXR"/>
    <property type="match status" value="1"/>
</dbReference>
<dbReference type="EMBL" id="JABEND010000008">
    <property type="protein sequence ID" value="NNG36853.1"/>
    <property type="molecule type" value="Genomic_DNA"/>
</dbReference>
<feature type="region of interest" description="Disordered" evidence="1">
    <location>
        <begin position="1"/>
        <end position="20"/>
    </location>
</feature>
<name>A0A849AB22_9ACTN</name>
<dbReference type="Pfam" id="PF00196">
    <property type="entry name" value="GerE"/>
    <property type="match status" value="1"/>
</dbReference>
<evidence type="ECO:0000313" key="4">
    <source>
        <dbReference type="Proteomes" id="UP000562984"/>
    </source>
</evidence>
<sequence>MTEQADSPTPESLAPGSGLLTPLGLTDSAEQLYSEVSAATAVASADLAGRDADLAALIQVGLLRVTDDERLVAIPIRLAVERWATEQELRVRQARSAANQFAALQRTTHGRFLELVRGLDQARDVADQLQYRAETTVLCFDREPYFSQSRGDIAPAQPEVSARGIKYRVVYQQRALDDPLVMAAVRQSLELGEEARTYPNVPMRMLIADHSLAVVVLPYGTDPTDQGPTDVDALVVHPSALLDALVRTFEAIWQLAVPVGRLTADSEDGDLPEHRLLLRLLATGVTDASIARELGVSERTVHRRVTRLQQLLGANSRFLLGVQAVKRGWI</sequence>
<reference evidence="3 4" key="1">
    <citation type="submission" date="2020-05" db="EMBL/GenBank/DDBJ databases">
        <title>Nakamurella sp. DB0629 isolated from air conditioner.</title>
        <authorList>
            <person name="Kim D.H."/>
            <person name="Kim D.-U."/>
        </authorList>
    </citation>
    <scope>NUCLEOTIDE SEQUENCE [LARGE SCALE GENOMIC DNA]</scope>
    <source>
        <strain evidence="3 4">DB0629</strain>
    </source>
</reference>
<protein>
    <submittedName>
        <fullName evidence="3">Response regulator transcription factor</fullName>
    </submittedName>
</protein>
<dbReference type="PANTHER" id="PTHR34293:SF1">
    <property type="entry name" value="HTH-TYPE TRANSCRIPTIONAL REGULATOR TRMBL2"/>
    <property type="match status" value="1"/>
</dbReference>
<proteinExistence type="predicted"/>
<organism evidence="3 4">
    <name type="scientific">Nakamurella aerolata</name>
    <dbReference type="NCBI Taxonomy" id="1656892"/>
    <lineage>
        <taxon>Bacteria</taxon>
        <taxon>Bacillati</taxon>
        <taxon>Actinomycetota</taxon>
        <taxon>Actinomycetes</taxon>
        <taxon>Nakamurellales</taxon>
        <taxon>Nakamurellaceae</taxon>
        <taxon>Nakamurella</taxon>
    </lineage>
</organism>
<gene>
    <name evidence="3" type="ORF">HKD39_14255</name>
</gene>
<evidence type="ECO:0000256" key="1">
    <source>
        <dbReference type="SAM" id="MobiDB-lite"/>
    </source>
</evidence>
<dbReference type="InterPro" id="IPR036388">
    <property type="entry name" value="WH-like_DNA-bd_sf"/>
</dbReference>
<dbReference type="AlphaFoldDB" id="A0A849AB22"/>
<dbReference type="PANTHER" id="PTHR34293">
    <property type="entry name" value="HTH-TYPE TRANSCRIPTIONAL REGULATOR TRMBL2"/>
    <property type="match status" value="1"/>
</dbReference>
<dbReference type="RefSeq" id="WP_171200538.1">
    <property type="nucleotide sequence ID" value="NZ_JABEND010000008.1"/>
</dbReference>
<feature type="domain" description="HTH luxR-type" evidence="2">
    <location>
        <begin position="275"/>
        <end position="324"/>
    </location>
</feature>
<comment type="caution">
    <text evidence="3">The sequence shown here is derived from an EMBL/GenBank/DDBJ whole genome shotgun (WGS) entry which is preliminary data.</text>
</comment>
<accession>A0A849AB22</accession>
<dbReference type="SUPFAM" id="SSF46894">
    <property type="entry name" value="C-terminal effector domain of the bipartite response regulators"/>
    <property type="match status" value="1"/>
</dbReference>
<dbReference type="Proteomes" id="UP000562984">
    <property type="component" value="Unassembled WGS sequence"/>
</dbReference>
<evidence type="ECO:0000313" key="3">
    <source>
        <dbReference type="EMBL" id="NNG36853.1"/>
    </source>
</evidence>
<dbReference type="InterPro" id="IPR000792">
    <property type="entry name" value="Tscrpt_reg_LuxR_C"/>
</dbReference>